<dbReference type="PANTHER" id="PTHR23025:SF3">
    <property type="entry name" value="HORMONE-SENSITIVE LIPASE"/>
    <property type="match status" value="1"/>
</dbReference>
<dbReference type="RefSeq" id="XP_043139963.1">
    <property type="nucleotide sequence ID" value="XM_043282600.1"/>
</dbReference>
<dbReference type="InterPro" id="IPR029058">
    <property type="entry name" value="AB_hydrolase_fold"/>
</dbReference>
<reference evidence="2" key="2">
    <citation type="submission" date="2021-02" db="EMBL/GenBank/DDBJ databases">
        <title>Aspergillus chevalieri M1 genome sequence.</title>
        <authorList>
            <person name="Kadooka C."/>
            <person name="Mori K."/>
            <person name="Futagami T."/>
        </authorList>
    </citation>
    <scope>NUCLEOTIDE SEQUENCE</scope>
    <source>
        <strain evidence="2">M1</strain>
    </source>
</reference>
<dbReference type="EMBL" id="AP024422">
    <property type="protein sequence ID" value="BCR91441.1"/>
    <property type="molecule type" value="Genomic_DNA"/>
</dbReference>
<dbReference type="AlphaFoldDB" id="A0A7R7VVC8"/>
<organism evidence="2 3">
    <name type="scientific">Aspergillus chevalieri</name>
    <name type="common">Eurotium chevalieri</name>
    <dbReference type="NCBI Taxonomy" id="182096"/>
    <lineage>
        <taxon>Eukaryota</taxon>
        <taxon>Fungi</taxon>
        <taxon>Dikarya</taxon>
        <taxon>Ascomycota</taxon>
        <taxon>Pezizomycotina</taxon>
        <taxon>Eurotiomycetes</taxon>
        <taxon>Eurotiomycetidae</taxon>
        <taxon>Eurotiales</taxon>
        <taxon>Aspergillaceae</taxon>
        <taxon>Aspergillus</taxon>
        <taxon>Aspergillus subgen. Aspergillus</taxon>
    </lineage>
</organism>
<name>A0A7R7VVC8_ASPCH</name>
<dbReference type="GO" id="GO:0004806">
    <property type="term" value="F:triacylglycerol lipase activity"/>
    <property type="evidence" value="ECO:0007669"/>
    <property type="project" value="TreeGrafter"/>
</dbReference>
<sequence length="318" mass="34392">MPLQYDPEFAELAAPVLQLVSQAERPAIHDIDTRRANLDAFSSQATATAQIPNDVEQIVHYARTADNHDVPMLHFRRKNTLPSGPGPAIVHMHGGGFIALSAAIGTPSLSRFVSETGVQILSIDYRLAPENIFPKPLDDCWTALTWIHGHAHELSIDNSRIAVMGESAGGSLAAGLTLLARDRGLSPPLAKQILVYPMLDDRTRTNPFGDLAFWSAEDNVTGWTAYLGASAAAKSVSPYAAPARVNSVQGLPPLYLDCGQIDVFALEDVRYVLRFMEANIPAELHVYEGLPHGFEGFAPTSGAVKQAFANRARAIISF</sequence>
<evidence type="ECO:0000313" key="2">
    <source>
        <dbReference type="EMBL" id="BCR91441.1"/>
    </source>
</evidence>
<gene>
    <name evidence="2" type="ORF">ACHE_70284A</name>
</gene>
<dbReference type="GO" id="GO:0019433">
    <property type="term" value="P:triglyceride catabolic process"/>
    <property type="evidence" value="ECO:0007669"/>
    <property type="project" value="TreeGrafter"/>
</dbReference>
<keyword evidence="3" id="KW-1185">Reference proteome</keyword>
<dbReference type="SUPFAM" id="SSF53474">
    <property type="entry name" value="alpha/beta-Hydrolases"/>
    <property type="match status" value="1"/>
</dbReference>
<dbReference type="GO" id="GO:0005829">
    <property type="term" value="C:cytosol"/>
    <property type="evidence" value="ECO:0007669"/>
    <property type="project" value="TreeGrafter"/>
</dbReference>
<feature type="domain" description="Alpha/beta hydrolase fold-3" evidence="1">
    <location>
        <begin position="89"/>
        <end position="294"/>
    </location>
</feature>
<accession>A0A7R7VVC8</accession>
<evidence type="ECO:0000313" key="3">
    <source>
        <dbReference type="Proteomes" id="UP000637239"/>
    </source>
</evidence>
<dbReference type="GO" id="GO:0004771">
    <property type="term" value="F:sterol ester esterase activity"/>
    <property type="evidence" value="ECO:0007669"/>
    <property type="project" value="TreeGrafter"/>
</dbReference>
<evidence type="ECO:0000259" key="1">
    <source>
        <dbReference type="Pfam" id="PF07859"/>
    </source>
</evidence>
<dbReference type="Proteomes" id="UP000637239">
    <property type="component" value="Chromosome 7"/>
</dbReference>
<protein>
    <recommendedName>
        <fullName evidence="1">Alpha/beta hydrolase fold-3 domain-containing protein</fullName>
    </recommendedName>
</protein>
<reference evidence="2" key="1">
    <citation type="submission" date="2021-01" db="EMBL/GenBank/DDBJ databases">
        <authorList>
            <consortium name="Aspergillus chevalieri M1 genome sequencing consortium"/>
            <person name="Kazuki M."/>
            <person name="Futagami T."/>
        </authorList>
    </citation>
    <scope>NUCLEOTIDE SEQUENCE</scope>
    <source>
        <strain evidence="2">M1</strain>
    </source>
</reference>
<proteinExistence type="predicted"/>
<dbReference type="KEGG" id="ache:ACHE_70284A"/>
<dbReference type="Gene3D" id="3.40.50.1820">
    <property type="entry name" value="alpha/beta hydrolase"/>
    <property type="match status" value="1"/>
</dbReference>
<dbReference type="InterPro" id="IPR013094">
    <property type="entry name" value="AB_hydrolase_3"/>
</dbReference>
<dbReference type="GeneID" id="66985799"/>
<dbReference type="Pfam" id="PF07859">
    <property type="entry name" value="Abhydrolase_3"/>
    <property type="match status" value="1"/>
</dbReference>
<dbReference type="PANTHER" id="PTHR23025">
    <property type="entry name" value="TRIACYLGLYCEROL LIPASE"/>
    <property type="match status" value="1"/>
</dbReference>